<evidence type="ECO:0000313" key="4">
    <source>
        <dbReference type="Proteomes" id="UP000028524"/>
    </source>
</evidence>
<dbReference type="Gene3D" id="1.10.630.10">
    <property type="entry name" value="Cytochrome P450"/>
    <property type="match status" value="1"/>
</dbReference>
<dbReference type="InParanoid" id="A0A084QH17"/>
<name>A0A084QH17_STAC4</name>
<sequence length="446" mass="50186">MAALDTSSFPLFSLVVDKVAQRIHAVSPLAVLFFVVLPLASILLSQGQKLFRKINIFAVNDIGHPEDDSRELPHYESLVPVIGHVWSLQRASAAYLHRFLIVSIVSKRLFDMEESTIKFIVEYDPRPQHRHEFYSALNARRLADDSFACMLRRLKSQPSVQQIPFAKWLFSLGVQLTAWAVWGAENPWDEDEEFMQSFTSHSGDVPARGILLEKLAMYHTQHRVESMLYVSDENWESNKDYFHVELLSALGLLVTPATLLVCLGWHLLADPPIFQAVVAEVRNVKTLGENPKDVDKALADGVDLRDTRNTCPKFAAAFYETLRLRMTGLPRIARHDFDFDVPWSSKLDDNEEGRGPANASVYYQHRPLKNTQVRKVKGFGVAGNLCPGRVFGFDVVMTNVTSVLRKYDIRRAGGAAFRPPTVLPALSIGFQRFAGVVLEEPGHGQS</sequence>
<keyword evidence="2" id="KW-0812">Transmembrane</keyword>
<keyword evidence="2" id="KW-1133">Transmembrane helix</keyword>
<dbReference type="HOGENOM" id="CLU_528970_0_0_1"/>
<dbReference type="GO" id="GO:0005506">
    <property type="term" value="F:iron ion binding"/>
    <property type="evidence" value="ECO:0007669"/>
    <property type="project" value="InterPro"/>
</dbReference>
<dbReference type="GO" id="GO:0020037">
    <property type="term" value="F:heme binding"/>
    <property type="evidence" value="ECO:0007669"/>
    <property type="project" value="InterPro"/>
</dbReference>
<dbReference type="GO" id="GO:0004497">
    <property type="term" value="F:monooxygenase activity"/>
    <property type="evidence" value="ECO:0007669"/>
    <property type="project" value="InterPro"/>
</dbReference>
<evidence type="ECO:0000313" key="3">
    <source>
        <dbReference type="EMBL" id="KFA63252.1"/>
    </source>
</evidence>
<evidence type="ECO:0000256" key="1">
    <source>
        <dbReference type="ARBA" id="ARBA00004685"/>
    </source>
</evidence>
<dbReference type="AlphaFoldDB" id="A0A084QH17"/>
<gene>
    <name evidence="3" type="ORF">S40285_06929</name>
</gene>
<proteinExistence type="predicted"/>
<dbReference type="InterPro" id="IPR036396">
    <property type="entry name" value="Cyt_P450_sf"/>
</dbReference>
<accession>A0A084QH17</accession>
<comment type="pathway">
    <text evidence="1">Mycotoxin biosynthesis.</text>
</comment>
<dbReference type="EMBL" id="KL660750">
    <property type="protein sequence ID" value="KFA63252.1"/>
    <property type="molecule type" value="Genomic_DNA"/>
</dbReference>
<feature type="transmembrane region" description="Helical" evidence="2">
    <location>
        <begin position="246"/>
        <end position="268"/>
    </location>
</feature>
<feature type="transmembrane region" description="Helical" evidence="2">
    <location>
        <begin position="23"/>
        <end position="44"/>
    </location>
</feature>
<keyword evidence="4" id="KW-1185">Reference proteome</keyword>
<reference evidence="3 4" key="1">
    <citation type="journal article" date="2014" name="BMC Genomics">
        <title>Comparative genome sequencing reveals chemotype-specific gene clusters in the toxigenic black mold Stachybotrys.</title>
        <authorList>
            <person name="Semeiks J."/>
            <person name="Borek D."/>
            <person name="Otwinowski Z."/>
            <person name="Grishin N.V."/>
        </authorList>
    </citation>
    <scope>NUCLEOTIDE SEQUENCE [LARGE SCALE GENOMIC DNA]</scope>
    <source>
        <strain evidence="3 4">IBT 40285</strain>
    </source>
</reference>
<organism evidence="3 4">
    <name type="scientific">Stachybotrys chlorohalonatus (strain IBT 40285)</name>
    <dbReference type="NCBI Taxonomy" id="1283841"/>
    <lineage>
        <taxon>Eukaryota</taxon>
        <taxon>Fungi</taxon>
        <taxon>Dikarya</taxon>
        <taxon>Ascomycota</taxon>
        <taxon>Pezizomycotina</taxon>
        <taxon>Sordariomycetes</taxon>
        <taxon>Hypocreomycetidae</taxon>
        <taxon>Hypocreales</taxon>
        <taxon>Stachybotryaceae</taxon>
        <taxon>Stachybotrys</taxon>
    </lineage>
</organism>
<keyword evidence="2" id="KW-0472">Membrane</keyword>
<dbReference type="OMA" id="IPFARIT"/>
<dbReference type="GO" id="GO:0016705">
    <property type="term" value="F:oxidoreductase activity, acting on paired donors, with incorporation or reduction of molecular oxygen"/>
    <property type="evidence" value="ECO:0007669"/>
    <property type="project" value="InterPro"/>
</dbReference>
<dbReference type="STRING" id="1283841.A0A084QH17"/>
<evidence type="ECO:0000256" key="2">
    <source>
        <dbReference type="SAM" id="Phobius"/>
    </source>
</evidence>
<dbReference type="OrthoDB" id="3366823at2759"/>
<protein>
    <recommendedName>
        <fullName evidence="5">Cytochrome P450</fullName>
    </recommendedName>
</protein>
<evidence type="ECO:0008006" key="5">
    <source>
        <dbReference type="Google" id="ProtNLM"/>
    </source>
</evidence>
<dbReference type="SUPFAM" id="SSF48264">
    <property type="entry name" value="Cytochrome P450"/>
    <property type="match status" value="1"/>
</dbReference>
<dbReference type="Proteomes" id="UP000028524">
    <property type="component" value="Unassembled WGS sequence"/>
</dbReference>